<dbReference type="Pfam" id="PF13439">
    <property type="entry name" value="Glyco_transf_4"/>
    <property type="match status" value="1"/>
</dbReference>
<dbReference type="PANTHER" id="PTHR12526:SF510">
    <property type="entry name" value="D-INOSITOL 3-PHOSPHATE GLYCOSYLTRANSFERASE"/>
    <property type="match status" value="1"/>
</dbReference>
<dbReference type="Proteomes" id="UP000232638">
    <property type="component" value="Chromosome"/>
</dbReference>
<keyword evidence="2" id="KW-0808">Transferase</keyword>
<evidence type="ECO:0000256" key="1">
    <source>
        <dbReference type="ARBA" id="ARBA00022676"/>
    </source>
</evidence>
<dbReference type="EMBL" id="CP020370">
    <property type="protein sequence ID" value="AUB80517.1"/>
    <property type="molecule type" value="Genomic_DNA"/>
</dbReference>
<proteinExistence type="predicted"/>
<evidence type="ECO:0000259" key="3">
    <source>
        <dbReference type="Pfam" id="PF13439"/>
    </source>
</evidence>
<reference evidence="4 5" key="1">
    <citation type="submission" date="2017-03" db="EMBL/GenBank/DDBJ databases">
        <title>Complete genome sequence of Candidatus 'Thiodictyon syntrophicum' sp. nov. strain Cad16T, a photolithoautotroph purple sulfur bacterium isolated from an alpine meromictic lake.</title>
        <authorList>
            <person name="Luedin S.M."/>
            <person name="Pothier J.F."/>
            <person name="Danza F."/>
            <person name="Storelli N."/>
            <person name="Wittwer M."/>
            <person name="Tonolla M."/>
        </authorList>
    </citation>
    <scope>NUCLEOTIDE SEQUENCE [LARGE SCALE GENOMIC DNA]</scope>
    <source>
        <strain evidence="4 5">Cad16T</strain>
    </source>
</reference>
<dbReference type="Gene3D" id="3.40.50.2000">
    <property type="entry name" value="Glycogen Phosphorylase B"/>
    <property type="match status" value="2"/>
</dbReference>
<sequence>MPANSSPCPEDAAVAPAVMKILFVLHSHSYGGAEMHLSELACGLTAHGHSVAFAGPGDSWLAQRFRAAGLACYHLPMHGFFDAWSLVMLARAARRWGAELIHGHLTRGAFYAGLGGRLAGVPVVATAHSTNAGKHFGRADRIIAVSAAVAEFLVAQGYDPRRISVVHHGVADPLRLPPHPVLRAALGLPAGTVLCGIVARLVRAKGQDLAIDALADCPDLVHLVLIGDDSTPWGKAMRARAAAVGVADRVHFLGFRDAAPQWMRELDLVLAPSRREALSLTLAEAAAVGLPVIAARVGGIPELVADGETGLLVPAEDAAALAAAMVRLAADPRLRGRLGAQGRARYLSHFSLETMVDGTEAVYRQVLT</sequence>
<accession>A0A2K8U4N9</accession>
<keyword evidence="1" id="KW-0328">Glycosyltransferase</keyword>
<dbReference type="GO" id="GO:0016757">
    <property type="term" value="F:glycosyltransferase activity"/>
    <property type="evidence" value="ECO:0007669"/>
    <property type="project" value="UniProtKB-KW"/>
</dbReference>
<dbReference type="InterPro" id="IPR028098">
    <property type="entry name" value="Glyco_trans_4-like_N"/>
</dbReference>
<dbReference type="KEGG" id="tsy:THSYN_05840"/>
<dbReference type="CDD" id="cd03801">
    <property type="entry name" value="GT4_PimA-like"/>
    <property type="match status" value="1"/>
</dbReference>
<dbReference type="OrthoDB" id="9805661at2"/>
<dbReference type="Pfam" id="PF13692">
    <property type="entry name" value="Glyco_trans_1_4"/>
    <property type="match status" value="1"/>
</dbReference>
<name>A0A2K8U4N9_9GAMM</name>
<gene>
    <name evidence="4" type="ORF">THSYN_05840</name>
</gene>
<feature type="domain" description="Glycosyltransferase subfamily 4-like N-terminal" evidence="3">
    <location>
        <begin position="30"/>
        <end position="170"/>
    </location>
</feature>
<dbReference type="SUPFAM" id="SSF53756">
    <property type="entry name" value="UDP-Glycosyltransferase/glycogen phosphorylase"/>
    <property type="match status" value="1"/>
</dbReference>
<protein>
    <recommendedName>
        <fullName evidence="3">Glycosyltransferase subfamily 4-like N-terminal domain-containing protein</fullName>
    </recommendedName>
</protein>
<dbReference type="PANTHER" id="PTHR12526">
    <property type="entry name" value="GLYCOSYLTRANSFERASE"/>
    <property type="match status" value="1"/>
</dbReference>
<evidence type="ECO:0000313" key="4">
    <source>
        <dbReference type="EMBL" id="AUB80517.1"/>
    </source>
</evidence>
<keyword evidence="5" id="KW-1185">Reference proteome</keyword>
<organism evidence="4 5">
    <name type="scientific">Candidatus Thiodictyon syntrophicum</name>
    <dbReference type="NCBI Taxonomy" id="1166950"/>
    <lineage>
        <taxon>Bacteria</taxon>
        <taxon>Pseudomonadati</taxon>
        <taxon>Pseudomonadota</taxon>
        <taxon>Gammaproteobacteria</taxon>
        <taxon>Chromatiales</taxon>
        <taxon>Chromatiaceae</taxon>
        <taxon>Thiodictyon</taxon>
    </lineage>
</organism>
<dbReference type="AlphaFoldDB" id="A0A2K8U4N9"/>
<evidence type="ECO:0000313" key="5">
    <source>
        <dbReference type="Proteomes" id="UP000232638"/>
    </source>
</evidence>
<evidence type="ECO:0000256" key="2">
    <source>
        <dbReference type="ARBA" id="ARBA00022679"/>
    </source>
</evidence>